<dbReference type="RefSeq" id="WP_151535363.1">
    <property type="nucleotide sequence ID" value="NZ_WBOS01000005.1"/>
</dbReference>
<dbReference type="InterPro" id="IPR025072">
    <property type="entry name" value="Fur_reg_FbpA"/>
</dbReference>
<accession>A0A6L3V6C2</accession>
<dbReference type="AlphaFoldDB" id="A0A6L3V6C2"/>
<dbReference type="Proteomes" id="UP000481030">
    <property type="component" value="Unassembled WGS sequence"/>
</dbReference>
<evidence type="ECO:0000313" key="1">
    <source>
        <dbReference type="EMBL" id="KAB2334823.1"/>
    </source>
</evidence>
<comment type="caution">
    <text evidence="1">The sequence shown here is derived from an EMBL/GenBank/DDBJ whole genome shotgun (WGS) entry which is preliminary data.</text>
</comment>
<sequence length="55" mass="6747">MENISDKVILSEKQLIIQKLLNMEFYKSSDDRQLYELTLQELKHEYDKYMKNNFS</sequence>
<dbReference type="EMBL" id="WBOS01000005">
    <property type="protein sequence ID" value="KAB2334823.1"/>
    <property type="molecule type" value="Genomic_DNA"/>
</dbReference>
<keyword evidence="2" id="KW-1185">Reference proteome</keyword>
<proteinExistence type="predicted"/>
<name>A0A6L3V6C2_9BACI</name>
<protein>
    <submittedName>
        <fullName evidence="1">Fur-regulated basic protein FbpA</fullName>
    </submittedName>
</protein>
<dbReference type="OrthoDB" id="2974077at2"/>
<dbReference type="Pfam" id="PF13076">
    <property type="entry name" value="Fur_reg_FbpA"/>
    <property type="match status" value="1"/>
</dbReference>
<evidence type="ECO:0000313" key="2">
    <source>
        <dbReference type="Proteomes" id="UP000481030"/>
    </source>
</evidence>
<reference evidence="1 2" key="1">
    <citation type="journal article" date="2016" name="Antonie Van Leeuwenhoek">
        <title>Bacillus depressus sp. nov., isolated from soil of a sunflower field.</title>
        <authorList>
            <person name="Wei X."/>
            <person name="Xin D."/>
            <person name="Xin Y."/>
            <person name="Zhang H."/>
            <person name="Wang T."/>
            <person name="Zhang J."/>
        </authorList>
    </citation>
    <scope>NUCLEOTIDE SEQUENCE [LARGE SCALE GENOMIC DNA]</scope>
    <source>
        <strain evidence="1 2">BZ1</strain>
    </source>
</reference>
<organism evidence="1 2">
    <name type="scientific">Cytobacillus depressus</name>
    <dbReference type="NCBI Taxonomy" id="1602942"/>
    <lineage>
        <taxon>Bacteria</taxon>
        <taxon>Bacillati</taxon>
        <taxon>Bacillota</taxon>
        <taxon>Bacilli</taxon>
        <taxon>Bacillales</taxon>
        <taxon>Bacillaceae</taxon>
        <taxon>Cytobacillus</taxon>
    </lineage>
</organism>
<gene>
    <name evidence="1" type="primary">fbpA</name>
    <name evidence="1" type="ORF">F7731_13770</name>
</gene>